<keyword evidence="6" id="KW-1185">Reference proteome</keyword>
<evidence type="ECO:0000256" key="4">
    <source>
        <dbReference type="ARBA" id="ARBA00023134"/>
    </source>
</evidence>
<sequence>FKCVLVGHGAAGKTTFLKWHLQQGREPIDLRYIPTLGVEVQPLAFRMSGGGSIRFNCWDCAGQEKLSGLRDGYFIGAQCGIVFFDVTDPASYEQVGRLIADVRRVAGHAAPIVVVGSKTERPDRQVLVDESLYERMRELGVLAPDGHQGYCDVSAVADVNMTEPFEELARRLTGDADLSL</sequence>
<evidence type="ECO:0000313" key="5">
    <source>
        <dbReference type="EnsemblProtists" id="EOD17260"/>
    </source>
</evidence>
<dbReference type="Proteomes" id="UP000013827">
    <property type="component" value="Unassembled WGS sequence"/>
</dbReference>
<evidence type="ECO:0000256" key="3">
    <source>
        <dbReference type="ARBA" id="ARBA00022927"/>
    </source>
</evidence>
<dbReference type="PROSITE" id="PS51418">
    <property type="entry name" value="RAN"/>
    <property type="match status" value="1"/>
</dbReference>
<evidence type="ECO:0000256" key="1">
    <source>
        <dbReference type="ARBA" id="ARBA00022448"/>
    </source>
</evidence>
<dbReference type="GO" id="GO:0005737">
    <property type="term" value="C:cytoplasm"/>
    <property type="evidence" value="ECO:0007669"/>
    <property type="project" value="TreeGrafter"/>
</dbReference>
<dbReference type="SMART" id="SM00173">
    <property type="entry name" value="RAS"/>
    <property type="match status" value="1"/>
</dbReference>
<dbReference type="GO" id="GO:0005525">
    <property type="term" value="F:GTP binding"/>
    <property type="evidence" value="ECO:0007669"/>
    <property type="project" value="UniProtKB-KW"/>
</dbReference>
<dbReference type="OMA" id="EFKIAIC"/>
<dbReference type="PaxDb" id="2903-EOD17260"/>
<evidence type="ECO:0008006" key="7">
    <source>
        <dbReference type="Google" id="ProtNLM"/>
    </source>
</evidence>
<dbReference type="SUPFAM" id="SSF52540">
    <property type="entry name" value="P-loop containing nucleoside triphosphate hydrolases"/>
    <property type="match status" value="1"/>
</dbReference>
<dbReference type="GO" id="GO:0003924">
    <property type="term" value="F:GTPase activity"/>
    <property type="evidence" value="ECO:0007669"/>
    <property type="project" value="InterPro"/>
</dbReference>
<dbReference type="Pfam" id="PF00071">
    <property type="entry name" value="Ras"/>
    <property type="match status" value="1"/>
</dbReference>
<dbReference type="SMART" id="SM00174">
    <property type="entry name" value="RHO"/>
    <property type="match status" value="1"/>
</dbReference>
<protein>
    <recommendedName>
        <fullName evidence="7">GTP-binding protein</fullName>
    </recommendedName>
</protein>
<dbReference type="KEGG" id="ehx:EMIHUDRAFT_45900"/>
<dbReference type="PRINTS" id="PR00449">
    <property type="entry name" value="RASTRNSFRMNG"/>
</dbReference>
<dbReference type="AlphaFoldDB" id="A0A0D3J175"/>
<dbReference type="PANTHER" id="PTHR24071">
    <property type="entry name" value="RAN GTPASE"/>
    <property type="match status" value="1"/>
</dbReference>
<dbReference type="InterPro" id="IPR027417">
    <property type="entry name" value="P-loop_NTPase"/>
</dbReference>
<dbReference type="GO" id="GO:0006606">
    <property type="term" value="P:protein import into nucleus"/>
    <property type="evidence" value="ECO:0007669"/>
    <property type="project" value="TreeGrafter"/>
</dbReference>
<keyword evidence="2" id="KW-0547">Nucleotide-binding</keyword>
<dbReference type="eggNOG" id="KOG0096">
    <property type="taxonomic scope" value="Eukaryota"/>
</dbReference>
<accession>A0A0D3J175</accession>
<evidence type="ECO:0000313" key="6">
    <source>
        <dbReference type="Proteomes" id="UP000013827"/>
    </source>
</evidence>
<evidence type="ECO:0000256" key="2">
    <source>
        <dbReference type="ARBA" id="ARBA00022741"/>
    </source>
</evidence>
<dbReference type="GeneID" id="17263409"/>
<name>A0A0D3J175_EMIH1</name>
<dbReference type="SMART" id="SM00176">
    <property type="entry name" value="RAN"/>
    <property type="match status" value="1"/>
</dbReference>
<dbReference type="SMART" id="SM00175">
    <property type="entry name" value="RAB"/>
    <property type="match status" value="1"/>
</dbReference>
<dbReference type="InterPro" id="IPR001806">
    <property type="entry name" value="Small_GTPase"/>
</dbReference>
<dbReference type="GO" id="GO:0000054">
    <property type="term" value="P:ribosomal subunit export from nucleus"/>
    <property type="evidence" value="ECO:0007669"/>
    <property type="project" value="TreeGrafter"/>
</dbReference>
<organism evidence="5 6">
    <name type="scientific">Emiliania huxleyi (strain CCMP1516)</name>
    <dbReference type="NCBI Taxonomy" id="280463"/>
    <lineage>
        <taxon>Eukaryota</taxon>
        <taxon>Haptista</taxon>
        <taxon>Haptophyta</taxon>
        <taxon>Prymnesiophyceae</taxon>
        <taxon>Isochrysidales</taxon>
        <taxon>Noelaerhabdaceae</taxon>
        <taxon>Emiliania</taxon>
    </lineage>
</organism>
<keyword evidence="1" id="KW-0813">Transport</keyword>
<reference evidence="6" key="1">
    <citation type="journal article" date="2013" name="Nature">
        <title>Pan genome of the phytoplankton Emiliania underpins its global distribution.</title>
        <authorList>
            <person name="Read B.A."/>
            <person name="Kegel J."/>
            <person name="Klute M.J."/>
            <person name="Kuo A."/>
            <person name="Lefebvre S.C."/>
            <person name="Maumus F."/>
            <person name="Mayer C."/>
            <person name="Miller J."/>
            <person name="Monier A."/>
            <person name="Salamov A."/>
            <person name="Young J."/>
            <person name="Aguilar M."/>
            <person name="Claverie J.M."/>
            <person name="Frickenhaus S."/>
            <person name="Gonzalez K."/>
            <person name="Herman E.K."/>
            <person name="Lin Y.C."/>
            <person name="Napier J."/>
            <person name="Ogata H."/>
            <person name="Sarno A.F."/>
            <person name="Shmutz J."/>
            <person name="Schroeder D."/>
            <person name="de Vargas C."/>
            <person name="Verret F."/>
            <person name="von Dassow P."/>
            <person name="Valentin K."/>
            <person name="Van de Peer Y."/>
            <person name="Wheeler G."/>
            <person name="Dacks J.B."/>
            <person name="Delwiche C.F."/>
            <person name="Dyhrman S.T."/>
            <person name="Glockner G."/>
            <person name="John U."/>
            <person name="Richards T."/>
            <person name="Worden A.Z."/>
            <person name="Zhang X."/>
            <person name="Grigoriev I.V."/>
            <person name="Allen A.E."/>
            <person name="Bidle K."/>
            <person name="Borodovsky M."/>
            <person name="Bowler C."/>
            <person name="Brownlee C."/>
            <person name="Cock J.M."/>
            <person name="Elias M."/>
            <person name="Gladyshev V.N."/>
            <person name="Groth M."/>
            <person name="Guda C."/>
            <person name="Hadaegh A."/>
            <person name="Iglesias-Rodriguez M.D."/>
            <person name="Jenkins J."/>
            <person name="Jones B.M."/>
            <person name="Lawson T."/>
            <person name="Leese F."/>
            <person name="Lindquist E."/>
            <person name="Lobanov A."/>
            <person name="Lomsadze A."/>
            <person name="Malik S.B."/>
            <person name="Marsh M.E."/>
            <person name="Mackinder L."/>
            <person name="Mock T."/>
            <person name="Mueller-Roeber B."/>
            <person name="Pagarete A."/>
            <person name="Parker M."/>
            <person name="Probert I."/>
            <person name="Quesneville H."/>
            <person name="Raines C."/>
            <person name="Rensing S.A."/>
            <person name="Riano-Pachon D.M."/>
            <person name="Richier S."/>
            <person name="Rokitta S."/>
            <person name="Shiraiwa Y."/>
            <person name="Soanes D.M."/>
            <person name="van der Giezen M."/>
            <person name="Wahlund T.M."/>
            <person name="Williams B."/>
            <person name="Wilson W."/>
            <person name="Wolfe G."/>
            <person name="Wurch L.L."/>
        </authorList>
    </citation>
    <scope>NUCLEOTIDE SEQUENCE</scope>
</reference>
<keyword evidence="3" id="KW-0653">Protein transport</keyword>
<dbReference type="STRING" id="2903.R1DRX3"/>
<dbReference type="InterPro" id="IPR002041">
    <property type="entry name" value="Ran_GTPase"/>
</dbReference>
<reference evidence="5" key="2">
    <citation type="submission" date="2024-10" db="UniProtKB">
        <authorList>
            <consortium name="EnsemblProtists"/>
        </authorList>
    </citation>
    <scope>IDENTIFICATION</scope>
</reference>
<dbReference type="Gene3D" id="3.40.50.300">
    <property type="entry name" value="P-loop containing nucleotide triphosphate hydrolases"/>
    <property type="match status" value="1"/>
</dbReference>
<proteinExistence type="predicted"/>
<dbReference type="HOGENOM" id="CLU_041217_13_0_1"/>
<dbReference type="PANTHER" id="PTHR24071:SF0">
    <property type="entry name" value="GTP-BINDING NUCLEAR PROTEIN RAN"/>
    <property type="match status" value="1"/>
</dbReference>
<keyword evidence="4" id="KW-0342">GTP-binding</keyword>
<dbReference type="EnsemblProtists" id="EOD17260">
    <property type="protein sequence ID" value="EOD17260"/>
    <property type="gene ID" value="EMIHUDRAFT_45900"/>
</dbReference>
<dbReference type="GO" id="GO:0005634">
    <property type="term" value="C:nucleus"/>
    <property type="evidence" value="ECO:0007669"/>
    <property type="project" value="TreeGrafter"/>
</dbReference>
<dbReference type="PROSITE" id="PS51419">
    <property type="entry name" value="RAB"/>
    <property type="match status" value="1"/>
</dbReference>
<dbReference type="RefSeq" id="XP_005769689.1">
    <property type="nucleotide sequence ID" value="XM_005769632.1"/>
</dbReference>